<dbReference type="NCBIfam" id="TIGR00043">
    <property type="entry name" value="rRNA maturation RNase YbeY"/>
    <property type="match status" value="2"/>
</dbReference>
<dbReference type="InterPro" id="IPR020549">
    <property type="entry name" value="YbeY_CS"/>
</dbReference>
<dbReference type="EMBL" id="SADD01000001">
    <property type="protein sequence ID" value="RVU48843.1"/>
    <property type="molecule type" value="Genomic_DNA"/>
</dbReference>
<keyword evidence="4 7" id="KW-0255">Endonuclease</keyword>
<dbReference type="EC" id="3.1.-.-" evidence="7"/>
<evidence type="ECO:0000256" key="7">
    <source>
        <dbReference type="HAMAP-Rule" id="MF_00009"/>
    </source>
</evidence>
<evidence type="ECO:0000313" key="8">
    <source>
        <dbReference type="EMBL" id="RVU48843.1"/>
    </source>
</evidence>
<evidence type="ECO:0000256" key="4">
    <source>
        <dbReference type="ARBA" id="ARBA00022759"/>
    </source>
</evidence>
<keyword evidence="9" id="KW-1185">Reference proteome</keyword>
<keyword evidence="5 7" id="KW-0378">Hydrolase</keyword>
<dbReference type="PANTHER" id="PTHR46986">
    <property type="entry name" value="ENDORIBONUCLEASE YBEY, CHLOROPLASTIC"/>
    <property type="match status" value="1"/>
</dbReference>
<feature type="binding site" evidence="7">
    <location>
        <position position="155"/>
    </location>
    <ligand>
        <name>Zn(2+)</name>
        <dbReference type="ChEBI" id="CHEBI:29105"/>
        <note>catalytic</note>
    </ligand>
</feature>
<sequence>MTPGLRTERTTMPVEIMTMGSAQDHPQAEAIAQTITRALATTYRALELRDPELSVVLTDDEEIRQLNRQWRGEDHATDVLSFPLYEADELPEDPLALGDIIISLPYAERLVASEEHRRRLAEAAGVEPQELRWTLVDEVAFLFVHGLLHLIGHDHAEPEEEAEMRAEERRIFALMTPMLETSPSPSSP</sequence>
<accession>A0ABY0CY84</accession>
<keyword evidence="7" id="KW-0690">Ribosome biogenesis</keyword>
<dbReference type="PANTHER" id="PTHR46986:SF1">
    <property type="entry name" value="ENDORIBONUCLEASE YBEY, CHLOROPLASTIC"/>
    <property type="match status" value="1"/>
</dbReference>
<evidence type="ECO:0000256" key="3">
    <source>
        <dbReference type="ARBA" id="ARBA00022723"/>
    </source>
</evidence>
<keyword evidence="2 7" id="KW-0540">Nuclease</keyword>
<keyword evidence="3 7" id="KW-0479">Metal-binding</keyword>
<reference evidence="8 9" key="1">
    <citation type="submission" date="2019-01" db="EMBL/GenBank/DDBJ databases">
        <title>Lujinxingia litoralis gen. nov., sp. nov. and Lujinxingia sediminis gen. nov., sp. nov., new members in the order Bradymonadales, isolated from coastal sediment.</title>
        <authorList>
            <person name="Li C.-M."/>
        </authorList>
    </citation>
    <scope>NUCLEOTIDE SEQUENCE [LARGE SCALE GENOMIC DNA]</scope>
    <source>
        <strain evidence="8 9">SEH01</strain>
    </source>
</reference>
<feature type="binding site" evidence="7">
    <location>
        <position position="149"/>
    </location>
    <ligand>
        <name>Zn(2+)</name>
        <dbReference type="ChEBI" id="CHEBI:29105"/>
        <note>catalytic</note>
    </ligand>
</feature>
<proteinExistence type="inferred from homology"/>
<name>A0ABY0CY84_9DELT</name>
<protein>
    <recommendedName>
        <fullName evidence="7">Endoribonuclease YbeY</fullName>
        <ecNumber evidence="7">3.1.-.-</ecNumber>
    </recommendedName>
</protein>
<comment type="cofactor">
    <cofactor evidence="7">
        <name>Zn(2+)</name>
        <dbReference type="ChEBI" id="CHEBI:29105"/>
    </cofactor>
    <text evidence="7">Binds 1 zinc ion.</text>
</comment>
<dbReference type="Proteomes" id="UP000282926">
    <property type="component" value="Unassembled WGS sequence"/>
</dbReference>
<dbReference type="InterPro" id="IPR023091">
    <property type="entry name" value="MetalPrtase_cat_dom_sf_prd"/>
</dbReference>
<evidence type="ECO:0000256" key="5">
    <source>
        <dbReference type="ARBA" id="ARBA00022801"/>
    </source>
</evidence>
<comment type="function">
    <text evidence="7">Single strand-specific metallo-endoribonuclease involved in late-stage 70S ribosome quality control and in maturation of the 3' terminus of the 16S rRNA.</text>
</comment>
<dbReference type="PROSITE" id="PS01306">
    <property type="entry name" value="UPF0054"/>
    <property type="match status" value="1"/>
</dbReference>
<dbReference type="SUPFAM" id="SSF55486">
    <property type="entry name" value="Metalloproteases ('zincins'), catalytic domain"/>
    <property type="match status" value="1"/>
</dbReference>
<comment type="similarity">
    <text evidence="1 7">Belongs to the endoribonuclease YbeY family.</text>
</comment>
<evidence type="ECO:0000256" key="1">
    <source>
        <dbReference type="ARBA" id="ARBA00010875"/>
    </source>
</evidence>
<dbReference type="HAMAP" id="MF_00009">
    <property type="entry name" value="Endoribonucl_YbeY"/>
    <property type="match status" value="1"/>
</dbReference>
<dbReference type="InterPro" id="IPR002036">
    <property type="entry name" value="YbeY"/>
</dbReference>
<comment type="subcellular location">
    <subcellularLocation>
        <location evidence="7">Cytoplasm</location>
    </subcellularLocation>
</comment>
<keyword evidence="7" id="KW-0698">rRNA processing</keyword>
<dbReference type="Pfam" id="PF02130">
    <property type="entry name" value="YbeY"/>
    <property type="match status" value="1"/>
</dbReference>
<dbReference type="Gene3D" id="3.40.390.30">
    <property type="entry name" value="Metalloproteases ('zincins'), catalytic domain"/>
    <property type="match status" value="1"/>
</dbReference>
<feature type="binding site" evidence="7">
    <location>
        <position position="145"/>
    </location>
    <ligand>
        <name>Zn(2+)</name>
        <dbReference type="ChEBI" id="CHEBI:29105"/>
        <note>catalytic</note>
    </ligand>
</feature>
<keyword evidence="7" id="KW-0963">Cytoplasm</keyword>
<gene>
    <name evidence="7 8" type="primary">ybeY</name>
    <name evidence="8" type="ORF">EA187_05285</name>
</gene>
<evidence type="ECO:0000256" key="6">
    <source>
        <dbReference type="ARBA" id="ARBA00022833"/>
    </source>
</evidence>
<evidence type="ECO:0000256" key="2">
    <source>
        <dbReference type="ARBA" id="ARBA00022722"/>
    </source>
</evidence>
<keyword evidence="6 7" id="KW-0862">Zinc</keyword>
<comment type="caution">
    <text evidence="8">The sequence shown here is derived from an EMBL/GenBank/DDBJ whole genome shotgun (WGS) entry which is preliminary data.</text>
</comment>
<organism evidence="8 9">
    <name type="scientific">Lujinxingia sediminis</name>
    <dbReference type="NCBI Taxonomy" id="2480984"/>
    <lineage>
        <taxon>Bacteria</taxon>
        <taxon>Deltaproteobacteria</taxon>
        <taxon>Bradymonadales</taxon>
        <taxon>Lujinxingiaceae</taxon>
        <taxon>Lujinxingia</taxon>
    </lineage>
</organism>
<evidence type="ECO:0000313" key="9">
    <source>
        <dbReference type="Proteomes" id="UP000282926"/>
    </source>
</evidence>